<organism evidence="3 4">
    <name type="scientific">Albidovulum denitrificans</name>
    <dbReference type="NCBI Taxonomy" id="404881"/>
    <lineage>
        <taxon>Bacteria</taxon>
        <taxon>Pseudomonadati</taxon>
        <taxon>Pseudomonadota</taxon>
        <taxon>Alphaproteobacteria</taxon>
        <taxon>Rhodobacterales</taxon>
        <taxon>Paracoccaceae</taxon>
        <taxon>Albidovulum</taxon>
    </lineage>
</organism>
<dbReference type="AlphaFoldDB" id="A0A2S8SDS3"/>
<feature type="compositionally biased region" description="Acidic residues" evidence="2">
    <location>
        <begin position="416"/>
        <end position="437"/>
    </location>
</feature>
<proteinExistence type="predicted"/>
<accession>A0A2S8SDS3</accession>
<dbReference type="EMBL" id="PVEP01000001">
    <property type="protein sequence ID" value="PQV58943.1"/>
    <property type="molecule type" value="Genomic_DNA"/>
</dbReference>
<evidence type="ECO:0008006" key="5">
    <source>
        <dbReference type="Google" id="ProtNLM"/>
    </source>
</evidence>
<feature type="region of interest" description="Disordered" evidence="2">
    <location>
        <begin position="287"/>
        <end position="314"/>
    </location>
</feature>
<name>A0A2S8SDS3_9RHOB</name>
<dbReference type="Proteomes" id="UP000238338">
    <property type="component" value="Unassembled WGS sequence"/>
</dbReference>
<dbReference type="RefSeq" id="WP_170076106.1">
    <property type="nucleotide sequence ID" value="NZ_PVEP01000001.1"/>
</dbReference>
<feature type="region of interest" description="Disordered" evidence="2">
    <location>
        <begin position="320"/>
        <end position="339"/>
    </location>
</feature>
<feature type="compositionally biased region" description="Acidic residues" evidence="2">
    <location>
        <begin position="287"/>
        <end position="313"/>
    </location>
</feature>
<reference evidence="3 4" key="1">
    <citation type="submission" date="2018-02" db="EMBL/GenBank/DDBJ databases">
        <title>Genomic Encyclopedia of Archaeal and Bacterial Type Strains, Phase II (KMG-II): from individual species to whole genera.</title>
        <authorList>
            <person name="Goeker M."/>
        </authorList>
    </citation>
    <scope>NUCLEOTIDE SEQUENCE [LARGE SCALE GENOMIC DNA]</scope>
    <source>
        <strain evidence="3 4">DSM 18921</strain>
    </source>
</reference>
<evidence type="ECO:0000256" key="2">
    <source>
        <dbReference type="SAM" id="MobiDB-lite"/>
    </source>
</evidence>
<feature type="compositionally biased region" description="Acidic residues" evidence="2">
    <location>
        <begin position="361"/>
        <end position="370"/>
    </location>
</feature>
<feature type="coiled-coil region" evidence="1">
    <location>
        <begin position="502"/>
        <end position="555"/>
    </location>
</feature>
<evidence type="ECO:0000256" key="1">
    <source>
        <dbReference type="SAM" id="Coils"/>
    </source>
</evidence>
<evidence type="ECO:0000313" key="4">
    <source>
        <dbReference type="Proteomes" id="UP000238338"/>
    </source>
</evidence>
<evidence type="ECO:0000313" key="3">
    <source>
        <dbReference type="EMBL" id="PQV58943.1"/>
    </source>
</evidence>
<sequence>MVGASKILTVSYGTFSCTLEGFDEPFSTMKAIAEYFRDLAADDRYFGAVPPTPDAEMLHRIAEREINRRVEARVSEDGIVLRPEGMQAAPLPVAEPAPVAPAPAPAPVAEAPARPSVAESVAAKLARIRAVVNDAPVATAAAVAVPYEEDEATDEVPSADDAAETDFGFTLDYGDMPGLKAEDAAPEEVAEADTAEDDAALSNVMAAVETEETPVEEAVAEAEDELAEPQDDEAGIAAFAVTEETVTEDAVAEDAVAEDAVAEDAVADESADVEALIGALAAEEEVAEVEAPVEEIETEEEVEEIEAEEEVAEVEAPVAEVEEIEDEEDTAEFDADEDEDALEAFAEDEDIAALEALDGIEDEDEADAEAEAMVAFDDPTEGLDDEAYEDEADEEMAEDETPRASATVLRLSRADEADDHAYDDDAYDDDLDGTEDEAEAAFALSEDTPVEDRTAALMAALSGDDYDDEFEDNAAATEEDDNAILAQIGAAIGETGLPEDEEQELLRDLADATRELRRDNQEGRAILEGGSDDEDASVERLMEEAKSKLEGVENRRRFSAIAHLKAAVAATVADRKMKSNDAGVGAASEAADHTERYRDDLSKAVRPRRPAADSLPTTQRPTMATRMAPLVLVSEQRVDTAEEGRGEAAVVRPRRVRATVMESTVEADQDDAEDMIVNPEDARSFAEFAERLGASNLPELLEAAAAYTATVEGVEHFSRPHIIRKVIGMADEEDYSREDSLRSFGMLLRQGKIQKVSRGQFTLTDASRYMTEARRVAN</sequence>
<keyword evidence="1" id="KW-0175">Coiled coil</keyword>
<dbReference type="PROSITE" id="PS51257">
    <property type="entry name" value="PROKAR_LIPOPROTEIN"/>
    <property type="match status" value="1"/>
</dbReference>
<feature type="compositionally biased region" description="Acidic residues" evidence="2">
    <location>
        <begin position="378"/>
        <end position="399"/>
    </location>
</feature>
<feature type="region of interest" description="Disordered" evidence="2">
    <location>
        <begin position="361"/>
        <end position="437"/>
    </location>
</feature>
<protein>
    <recommendedName>
        <fullName evidence="5">Lipoprotein</fullName>
    </recommendedName>
</protein>
<gene>
    <name evidence="3" type="ORF">LX70_00762</name>
</gene>
<keyword evidence="4" id="KW-1185">Reference proteome</keyword>
<comment type="caution">
    <text evidence="3">The sequence shown here is derived from an EMBL/GenBank/DDBJ whole genome shotgun (WGS) entry which is preliminary data.</text>
</comment>